<dbReference type="InterPro" id="IPR019791">
    <property type="entry name" value="Haem_peroxidase_animal"/>
</dbReference>
<dbReference type="PANTHER" id="PTHR11475">
    <property type="entry name" value="OXIDASE/PEROXIDASE"/>
    <property type="match status" value="1"/>
</dbReference>
<dbReference type="CDD" id="cd09819">
    <property type="entry name" value="An_peroxidase_bacterial_1"/>
    <property type="match status" value="1"/>
</dbReference>
<dbReference type="PANTHER" id="PTHR11475:SF4">
    <property type="entry name" value="CHORION PEROXIDASE"/>
    <property type="match status" value="1"/>
</dbReference>
<feature type="compositionally biased region" description="Basic and acidic residues" evidence="4">
    <location>
        <begin position="58"/>
        <end position="72"/>
    </location>
</feature>
<feature type="region of interest" description="Disordered" evidence="4">
    <location>
        <begin position="1"/>
        <end position="34"/>
    </location>
</feature>
<protein>
    <recommendedName>
        <fullName evidence="7">Heme peroxidase</fullName>
    </recommendedName>
</protein>
<dbReference type="PROSITE" id="PS50292">
    <property type="entry name" value="PEROXIDASE_3"/>
    <property type="match status" value="1"/>
</dbReference>
<evidence type="ECO:0000313" key="5">
    <source>
        <dbReference type="EMBL" id="GBG19391.1"/>
    </source>
</evidence>
<comment type="subcellular location">
    <subcellularLocation>
        <location evidence="1">Secreted</location>
    </subcellularLocation>
</comment>
<comment type="caution">
    <text evidence="5">The sequence shown here is derived from an EMBL/GenBank/DDBJ whole genome shotgun (WGS) entry which is preliminary data.</text>
</comment>
<feature type="compositionally biased region" description="Basic and acidic residues" evidence="4">
    <location>
        <begin position="83"/>
        <end position="94"/>
    </location>
</feature>
<dbReference type="Proteomes" id="UP000245124">
    <property type="component" value="Unassembled WGS sequence"/>
</dbReference>
<dbReference type="Gene3D" id="1.10.640.10">
    <property type="entry name" value="Haem peroxidase domain superfamily, animal type"/>
    <property type="match status" value="1"/>
</dbReference>
<dbReference type="GO" id="GO:0006979">
    <property type="term" value="P:response to oxidative stress"/>
    <property type="evidence" value="ECO:0007669"/>
    <property type="project" value="InterPro"/>
</dbReference>
<dbReference type="AlphaFoldDB" id="A0A2R5FU85"/>
<reference evidence="5 6" key="1">
    <citation type="submission" date="2017-06" db="EMBL/GenBank/DDBJ databases">
        <title>Genome sequencing of cyanobaciteial culture collection at National Institute for Environmental Studies (NIES).</title>
        <authorList>
            <person name="Hirose Y."/>
            <person name="Shimura Y."/>
            <person name="Fujisawa T."/>
            <person name="Nakamura Y."/>
            <person name="Kawachi M."/>
        </authorList>
    </citation>
    <scope>NUCLEOTIDE SEQUENCE [LARGE SCALE GENOMIC DNA]</scope>
    <source>
        <strain evidence="5 6">NIES-4072</strain>
    </source>
</reference>
<dbReference type="GO" id="GO:0005576">
    <property type="term" value="C:extracellular region"/>
    <property type="evidence" value="ECO:0007669"/>
    <property type="project" value="UniProtKB-SubCell"/>
</dbReference>
<dbReference type="Pfam" id="PF03098">
    <property type="entry name" value="An_peroxidase"/>
    <property type="match status" value="1"/>
</dbReference>
<evidence type="ECO:0000256" key="1">
    <source>
        <dbReference type="ARBA" id="ARBA00004613"/>
    </source>
</evidence>
<keyword evidence="2" id="KW-0964">Secreted</keyword>
<name>A0A2R5FU85_NOSCO</name>
<keyword evidence="3" id="KW-0325">Glycoprotein</keyword>
<dbReference type="OrthoDB" id="9765610at2"/>
<evidence type="ECO:0000256" key="2">
    <source>
        <dbReference type="ARBA" id="ARBA00022525"/>
    </source>
</evidence>
<organism evidence="5 6">
    <name type="scientific">Nostoc commune NIES-4072</name>
    <dbReference type="NCBI Taxonomy" id="2005467"/>
    <lineage>
        <taxon>Bacteria</taxon>
        <taxon>Bacillati</taxon>
        <taxon>Cyanobacteriota</taxon>
        <taxon>Cyanophyceae</taxon>
        <taxon>Nostocales</taxon>
        <taxon>Nostocaceae</taxon>
        <taxon>Nostoc</taxon>
    </lineage>
</organism>
<gene>
    <name evidence="5" type="ORF">NIES4072_30580</name>
</gene>
<proteinExistence type="predicted"/>
<evidence type="ECO:0000313" key="6">
    <source>
        <dbReference type="Proteomes" id="UP000245124"/>
    </source>
</evidence>
<dbReference type="SUPFAM" id="SSF48113">
    <property type="entry name" value="Heme-dependent peroxidases"/>
    <property type="match status" value="1"/>
</dbReference>
<evidence type="ECO:0000256" key="4">
    <source>
        <dbReference type="SAM" id="MobiDB-lite"/>
    </source>
</evidence>
<sequence length="579" mass="65972">MRTHLPSKTTPSHGGVRGADFNPRSPQFEGRFGRIFRSLPPASWSEEALQKLAGDGQEENRMSADPEKDDRNLPTAPNEDVDENGKPRESRLHDDEENSGIDAGYTYFGQFIDHDITFDPASSLQQRNDVNALVDFRTPALDLDSVYGSGPDDQPYMYTGNGRKFQLGRDLFEGLGGKAIGKDLPRHSWTDDDGEHHRALIGDKRNDENVIVSQLHGIFLQFHNRLADDHSNWSFAEIQRHVRWHYQYVVLHDFLPKITCSDVYKNILPHLSNNGSIFDYPPRLHFYKPHNDAFMPVEFAVAAYRFGHSMVRPIYRLNTKLTGGNNPDTTDPNEKARGIDGRQFIFAGLKERGLNGFDQFPKEWGIDWNLFFDLTQNKDSRKNKNRTQPAYKIDSSLVNPLAFLPEFSQINKQPPLDNISKLQPQPQLDRQNKPMINNLAFRNLLRGMSMGLPSGQDVARAMSYQPLREEDMRVGKATNADEFNKLPILRDIHSDFIGKAPLWYYILAEAAHDWQIKGGKTETPVSLGKVGSRIVLETFVGLLLQDSHSFLRQAPTWTPQIGKKDKFDMPDLIKYALKL</sequence>
<dbReference type="InterPro" id="IPR037120">
    <property type="entry name" value="Haem_peroxidase_sf_animal"/>
</dbReference>
<accession>A0A2R5FU85</accession>
<evidence type="ECO:0008006" key="7">
    <source>
        <dbReference type="Google" id="ProtNLM"/>
    </source>
</evidence>
<dbReference type="GO" id="GO:0020037">
    <property type="term" value="F:heme binding"/>
    <property type="evidence" value="ECO:0007669"/>
    <property type="project" value="InterPro"/>
</dbReference>
<evidence type="ECO:0000256" key="3">
    <source>
        <dbReference type="ARBA" id="ARBA00023180"/>
    </source>
</evidence>
<dbReference type="GO" id="GO:0004601">
    <property type="term" value="F:peroxidase activity"/>
    <property type="evidence" value="ECO:0007669"/>
    <property type="project" value="InterPro"/>
</dbReference>
<dbReference type="EMBL" id="BDUD01000001">
    <property type="protein sequence ID" value="GBG19391.1"/>
    <property type="molecule type" value="Genomic_DNA"/>
</dbReference>
<dbReference type="RefSeq" id="WP_109009194.1">
    <property type="nucleotide sequence ID" value="NZ_BDUD01000001.1"/>
</dbReference>
<feature type="compositionally biased region" description="Polar residues" evidence="4">
    <location>
        <begin position="1"/>
        <end position="12"/>
    </location>
</feature>
<dbReference type="InterPro" id="IPR010255">
    <property type="entry name" value="Haem_peroxidase_sf"/>
</dbReference>
<keyword evidence="6" id="KW-1185">Reference proteome</keyword>
<feature type="region of interest" description="Disordered" evidence="4">
    <location>
        <begin position="46"/>
        <end position="100"/>
    </location>
</feature>